<dbReference type="RefSeq" id="WP_161990106.1">
    <property type="nucleotide sequence ID" value="NZ_AP022324.1"/>
</dbReference>
<dbReference type="AlphaFoldDB" id="A0A7U6M5X5"/>
<accession>A0A7U6M5X5</accession>
<name>A0A7U6M5X5_PSEPU</name>
<protein>
    <submittedName>
        <fullName evidence="1">Uncharacterized protein</fullName>
    </submittedName>
</protein>
<proteinExistence type="predicted"/>
<organism evidence="1 2">
    <name type="scientific">Pseudomonas putida</name>
    <name type="common">Arthrobacter siderocapsulatus</name>
    <dbReference type="NCBI Taxonomy" id="303"/>
    <lineage>
        <taxon>Bacteria</taxon>
        <taxon>Pseudomonadati</taxon>
        <taxon>Pseudomonadota</taxon>
        <taxon>Gammaproteobacteria</taxon>
        <taxon>Pseudomonadales</taxon>
        <taxon>Pseudomonadaceae</taxon>
        <taxon>Pseudomonas</taxon>
    </lineage>
</organism>
<gene>
    <name evidence="1" type="ORF">PPTS312_44410</name>
</gene>
<evidence type="ECO:0000313" key="1">
    <source>
        <dbReference type="EMBL" id="BBU46526.1"/>
    </source>
</evidence>
<reference evidence="1 2" key="1">
    <citation type="submission" date="2020-01" db="EMBL/GenBank/DDBJ databases">
        <title>Complete Genome Sequence of Pseudomonas putida Strain TS312, Harboring the HdtS type N-acyl-homoserine Lactone Synthase, Isolated from a Paper Mill.</title>
        <authorList>
            <person name="Hosoe A."/>
            <person name="Suenaga T."/>
            <person name="Sugi T."/>
            <person name="Izumi T."/>
            <person name="Nagai N."/>
            <person name="Terada A."/>
        </authorList>
    </citation>
    <scope>NUCLEOTIDE SEQUENCE [LARGE SCALE GENOMIC DNA]</scope>
    <source>
        <strain evidence="1 2">TS312</strain>
    </source>
</reference>
<evidence type="ECO:0000313" key="2">
    <source>
        <dbReference type="Proteomes" id="UP000464661"/>
    </source>
</evidence>
<dbReference type="Proteomes" id="UP000464661">
    <property type="component" value="Chromosome"/>
</dbReference>
<dbReference type="EMBL" id="AP022324">
    <property type="protein sequence ID" value="BBU46526.1"/>
    <property type="molecule type" value="Genomic_DNA"/>
</dbReference>
<sequence length="105" mass="11540">MKVTQAGQLEVVADVVCDVCEMSTRDGDGELQYGTMQASWGKGSVHCGETYELHLCETCFFSQVAEMKRTRWLAAMFDEQGDTILSDEAYGRVTGGTRDGDGKRS</sequence>